<dbReference type="PANTHER" id="PTHR11601:SF34">
    <property type="entry name" value="CYSTEINE DESULFURASE"/>
    <property type="match status" value="1"/>
</dbReference>
<comment type="caution">
    <text evidence="12">The sequence shown here is derived from an EMBL/GenBank/DDBJ whole genome shotgun (WGS) entry which is preliminary data.</text>
</comment>
<dbReference type="GO" id="GO:0051536">
    <property type="term" value="F:iron-sulfur cluster binding"/>
    <property type="evidence" value="ECO:0007669"/>
    <property type="project" value="UniProtKB-KW"/>
</dbReference>
<dbReference type="PANTHER" id="PTHR11601">
    <property type="entry name" value="CYSTEINE DESULFURYLASE FAMILY MEMBER"/>
    <property type="match status" value="1"/>
</dbReference>
<sequence>MRKNIFYFDYASTTPVDPAVIKAMQPYFTKEFGNPSNLYKLGREAKRAVERATIKITEVLNCRPDEFIFTGSATEADNLAIAGTARANCKAGNKIIVSNIEHKAVLSVCKALAKEGFEIVELPVQKNGLVNPEELKNSLDKRTILVSVMYANNEIGTIQPIKEIAKVISEFRKQKVESRSDENSRFYFLDSRFPLFHTDAAQALQFLDCDVNKLGVDLMTISSHKLYGPKGIGGLYARRGVNITPIIYGGGARQLHPGTQNVASIAGFGEAVHLAQKNRKAESVRIKKLRDKLEKGIFKIIPKVVLNGHPVKRLPNSLNISILDIEGEAMLLHLDDKGIMVGTGSACNSESLEPSYVLTALGNPYEYIHGSIRFTLGKYTKDSHVNYVLKTLPGIVSKLRRISPINLELERKEAISQPKAFVGGQTPHFLRKRQHKNK</sequence>
<evidence type="ECO:0000313" key="12">
    <source>
        <dbReference type="EMBL" id="PIP46352.1"/>
    </source>
</evidence>
<dbReference type="InterPro" id="IPR015424">
    <property type="entry name" value="PyrdxlP-dep_Trfase"/>
</dbReference>
<evidence type="ECO:0000256" key="10">
    <source>
        <dbReference type="RuleBase" id="RU004504"/>
    </source>
</evidence>
<keyword evidence="8" id="KW-0411">Iron-sulfur</keyword>
<dbReference type="AlphaFoldDB" id="A0A2H0ALQ1"/>
<dbReference type="InterPro" id="IPR015421">
    <property type="entry name" value="PyrdxlP-dep_Trfase_major"/>
</dbReference>
<proteinExistence type="inferred from homology"/>
<evidence type="ECO:0000256" key="9">
    <source>
        <dbReference type="ARBA" id="ARBA00050776"/>
    </source>
</evidence>
<evidence type="ECO:0000259" key="11">
    <source>
        <dbReference type="Pfam" id="PF00266"/>
    </source>
</evidence>
<evidence type="ECO:0000256" key="7">
    <source>
        <dbReference type="ARBA" id="ARBA00023004"/>
    </source>
</evidence>
<comment type="similarity">
    <text evidence="2">Belongs to the class-V pyridoxal-phosphate-dependent aminotransferase family. NifS/IscS subfamily.</text>
</comment>
<dbReference type="Gene3D" id="3.90.1150.10">
    <property type="entry name" value="Aspartate Aminotransferase, domain 1"/>
    <property type="match status" value="1"/>
</dbReference>
<dbReference type="SUPFAM" id="SSF53383">
    <property type="entry name" value="PLP-dependent transferases"/>
    <property type="match status" value="1"/>
</dbReference>
<name>A0A2H0ALQ1_9BACT</name>
<evidence type="ECO:0000256" key="5">
    <source>
        <dbReference type="ARBA" id="ARBA00022723"/>
    </source>
</evidence>
<protein>
    <recommendedName>
        <fullName evidence="3">cysteine desulfurase</fullName>
        <ecNumber evidence="3">2.8.1.7</ecNumber>
    </recommendedName>
</protein>
<dbReference type="PIRSF" id="PIRSF005572">
    <property type="entry name" value="NifS"/>
    <property type="match status" value="1"/>
</dbReference>
<keyword evidence="5" id="KW-0479">Metal-binding</keyword>
<keyword evidence="4" id="KW-0808">Transferase</keyword>
<dbReference type="InterPro" id="IPR000192">
    <property type="entry name" value="Aminotrans_V_dom"/>
</dbReference>
<dbReference type="GO" id="GO:0031071">
    <property type="term" value="F:cysteine desulfurase activity"/>
    <property type="evidence" value="ECO:0007669"/>
    <property type="project" value="UniProtKB-EC"/>
</dbReference>
<evidence type="ECO:0000256" key="2">
    <source>
        <dbReference type="ARBA" id="ARBA00006490"/>
    </source>
</evidence>
<dbReference type="GO" id="GO:0046872">
    <property type="term" value="F:metal ion binding"/>
    <property type="evidence" value="ECO:0007669"/>
    <property type="project" value="UniProtKB-KW"/>
</dbReference>
<organism evidence="12 13">
    <name type="scientific">Candidatus Colwellbacteria bacterium CG23_combo_of_CG06-09_8_20_14_all_42_19</name>
    <dbReference type="NCBI Taxonomy" id="1974541"/>
    <lineage>
        <taxon>Bacteria</taxon>
        <taxon>Candidatus Colwelliibacteriota</taxon>
    </lineage>
</organism>
<feature type="domain" description="Aminotransferase class V" evidence="11">
    <location>
        <begin position="7"/>
        <end position="169"/>
    </location>
</feature>
<evidence type="ECO:0000256" key="3">
    <source>
        <dbReference type="ARBA" id="ARBA00012239"/>
    </source>
</evidence>
<dbReference type="EC" id="2.8.1.7" evidence="3"/>
<gene>
    <name evidence="12" type="ORF">COX15_00905</name>
</gene>
<evidence type="ECO:0000256" key="6">
    <source>
        <dbReference type="ARBA" id="ARBA00022898"/>
    </source>
</evidence>
<keyword evidence="6" id="KW-0663">Pyridoxal phosphate</keyword>
<accession>A0A2H0ALQ1</accession>
<evidence type="ECO:0000256" key="8">
    <source>
        <dbReference type="ARBA" id="ARBA00023014"/>
    </source>
</evidence>
<dbReference type="Gene3D" id="1.10.260.50">
    <property type="match status" value="1"/>
</dbReference>
<feature type="domain" description="Aminotransferase class V" evidence="11">
    <location>
        <begin position="195"/>
        <end position="387"/>
    </location>
</feature>
<dbReference type="PROSITE" id="PS00595">
    <property type="entry name" value="AA_TRANSFER_CLASS_5"/>
    <property type="match status" value="1"/>
</dbReference>
<dbReference type="EMBL" id="PCSK01000018">
    <property type="protein sequence ID" value="PIP46352.1"/>
    <property type="molecule type" value="Genomic_DNA"/>
</dbReference>
<comment type="catalytic activity">
    <reaction evidence="9">
        <text>(sulfur carrier)-H + L-cysteine = (sulfur carrier)-SH + L-alanine</text>
        <dbReference type="Rhea" id="RHEA:43892"/>
        <dbReference type="Rhea" id="RHEA-COMP:14737"/>
        <dbReference type="Rhea" id="RHEA-COMP:14739"/>
        <dbReference type="ChEBI" id="CHEBI:29917"/>
        <dbReference type="ChEBI" id="CHEBI:35235"/>
        <dbReference type="ChEBI" id="CHEBI:57972"/>
        <dbReference type="ChEBI" id="CHEBI:64428"/>
        <dbReference type="EC" id="2.8.1.7"/>
    </reaction>
</comment>
<keyword evidence="7" id="KW-0408">Iron</keyword>
<dbReference type="InterPro" id="IPR020578">
    <property type="entry name" value="Aminotrans_V_PyrdxlP_BS"/>
</dbReference>
<dbReference type="Gene3D" id="3.40.640.10">
    <property type="entry name" value="Type I PLP-dependent aspartate aminotransferase-like (Major domain)"/>
    <property type="match status" value="1"/>
</dbReference>
<evidence type="ECO:0000313" key="13">
    <source>
        <dbReference type="Proteomes" id="UP000230007"/>
    </source>
</evidence>
<comment type="cofactor">
    <cofactor evidence="1 10">
        <name>pyridoxal 5'-phosphate</name>
        <dbReference type="ChEBI" id="CHEBI:597326"/>
    </cofactor>
</comment>
<dbReference type="InterPro" id="IPR016454">
    <property type="entry name" value="Cysteine_dSase"/>
</dbReference>
<evidence type="ECO:0000256" key="4">
    <source>
        <dbReference type="ARBA" id="ARBA00022679"/>
    </source>
</evidence>
<reference evidence="12 13" key="1">
    <citation type="submission" date="2017-09" db="EMBL/GenBank/DDBJ databases">
        <title>Depth-based differentiation of microbial function through sediment-hosted aquifers and enrichment of novel symbionts in the deep terrestrial subsurface.</title>
        <authorList>
            <person name="Probst A.J."/>
            <person name="Ladd B."/>
            <person name="Jarett J.K."/>
            <person name="Geller-Mcgrath D.E."/>
            <person name="Sieber C.M."/>
            <person name="Emerson J.B."/>
            <person name="Anantharaman K."/>
            <person name="Thomas B.C."/>
            <person name="Malmstrom R."/>
            <person name="Stieglmeier M."/>
            <person name="Klingl A."/>
            <person name="Woyke T."/>
            <person name="Ryan C.M."/>
            <person name="Banfield J.F."/>
        </authorList>
    </citation>
    <scope>NUCLEOTIDE SEQUENCE [LARGE SCALE GENOMIC DNA]</scope>
    <source>
        <strain evidence="12">CG23_combo_of_CG06-09_8_20_14_all_42_19</strain>
    </source>
</reference>
<dbReference type="Proteomes" id="UP000230007">
    <property type="component" value="Unassembled WGS sequence"/>
</dbReference>
<evidence type="ECO:0000256" key="1">
    <source>
        <dbReference type="ARBA" id="ARBA00001933"/>
    </source>
</evidence>
<dbReference type="Pfam" id="PF00266">
    <property type="entry name" value="Aminotran_5"/>
    <property type="match status" value="2"/>
</dbReference>
<dbReference type="InterPro" id="IPR015422">
    <property type="entry name" value="PyrdxlP-dep_Trfase_small"/>
</dbReference>